<feature type="signal peptide" evidence="1">
    <location>
        <begin position="1"/>
        <end position="17"/>
    </location>
</feature>
<dbReference type="PATRIC" id="fig|861299.3.peg.5438"/>
<name>W0RTM3_9BACT</name>
<feature type="chain" id="PRO_5004794641" description="Phosphodiester glycosidase domain-containing protein" evidence="1">
    <location>
        <begin position="18"/>
        <end position="313"/>
    </location>
</feature>
<organism evidence="3 4">
    <name type="scientific">Gemmatirosa kalamazoonensis</name>
    <dbReference type="NCBI Taxonomy" id="861299"/>
    <lineage>
        <taxon>Bacteria</taxon>
        <taxon>Pseudomonadati</taxon>
        <taxon>Gemmatimonadota</taxon>
        <taxon>Gemmatimonadia</taxon>
        <taxon>Gemmatimonadales</taxon>
        <taxon>Gemmatimonadaceae</taxon>
        <taxon>Gemmatirosa</taxon>
    </lineage>
</organism>
<reference evidence="3 4" key="1">
    <citation type="journal article" date="2014" name="Genome Announc.">
        <title>Genome Sequence and Methylome of Soil Bacterium Gemmatirosa kalamazoonensis KBS708T, a Member of the Rarely Cultivated Gemmatimonadetes Phylum.</title>
        <authorList>
            <person name="Debruyn J.M."/>
            <person name="Radosevich M."/>
            <person name="Wommack K.E."/>
            <person name="Polson S.W."/>
            <person name="Hauser L.J."/>
            <person name="Fawaz M.N."/>
            <person name="Korlach J."/>
            <person name="Tsai Y.C."/>
        </authorList>
    </citation>
    <scope>NUCLEOTIDE SEQUENCE [LARGE SCALE GENOMIC DNA]</scope>
    <source>
        <strain evidence="3 4">KBS708</strain>
        <plasmid evidence="4">Plasmid 1</plasmid>
    </source>
</reference>
<sequence length="313" mass="32217">MTPLRLALAAALLAASAAPREVPNDRLRVRGADGAWRTWWTRGAAPSRWAGPDAALAAAVRWRAARPGLDWGELVLAADVGAALPALRVRVIVARVDPSRVALALHAAARPSGGAGPWDLDAAPADAALALNAGQFTDAGPWGWVVHRGREIQAPGAGPLSAALVIDDRGRARVVPADSIAELRASGSAAEAVQSYPALLDGDGTLPAALRAPGRGVDLAHRDARLAACELRDGRLLVALTRFDAGVGDALGGVPLGLTVPETAALVGALGCRRAVMLDGGLSAQLLVRDAEGRTHRWEGLRRVPLGLVGASR</sequence>
<protein>
    <recommendedName>
        <fullName evidence="2">Phosphodiester glycosidase domain-containing protein</fullName>
    </recommendedName>
</protein>
<dbReference type="EMBL" id="CP007129">
    <property type="protein sequence ID" value="AHG92938.1"/>
    <property type="molecule type" value="Genomic_DNA"/>
</dbReference>
<evidence type="ECO:0000313" key="3">
    <source>
        <dbReference type="EMBL" id="AHG92938.1"/>
    </source>
</evidence>
<feature type="domain" description="Phosphodiester glycosidase" evidence="2">
    <location>
        <begin position="127"/>
        <end position="307"/>
    </location>
</feature>
<evidence type="ECO:0000313" key="4">
    <source>
        <dbReference type="Proteomes" id="UP000019151"/>
    </source>
</evidence>
<evidence type="ECO:0000259" key="2">
    <source>
        <dbReference type="Pfam" id="PF09992"/>
    </source>
</evidence>
<dbReference type="KEGG" id="gba:J421_5403"/>
<dbReference type="Proteomes" id="UP000019151">
    <property type="component" value="Plasmid 1"/>
</dbReference>
<keyword evidence="4" id="KW-1185">Reference proteome</keyword>
<dbReference type="InterPro" id="IPR018711">
    <property type="entry name" value="NAGPA"/>
</dbReference>
<evidence type="ECO:0000256" key="1">
    <source>
        <dbReference type="SAM" id="SignalP"/>
    </source>
</evidence>
<dbReference type="HOGENOM" id="CLU_887841_0_0_0"/>
<geneLocation type="plasmid" evidence="3 4">
    <name>1</name>
</geneLocation>
<dbReference type="InParanoid" id="W0RTM3"/>
<accession>W0RTM3</accession>
<gene>
    <name evidence="3" type="ORF">J421_5403</name>
</gene>
<keyword evidence="1" id="KW-0732">Signal</keyword>
<dbReference type="RefSeq" id="WP_025414255.1">
    <property type="nucleotide sequence ID" value="NZ_CP007129.1"/>
</dbReference>
<keyword evidence="3" id="KW-0614">Plasmid</keyword>
<dbReference type="Pfam" id="PF09992">
    <property type="entry name" value="NAGPA"/>
    <property type="match status" value="1"/>
</dbReference>
<dbReference type="AlphaFoldDB" id="W0RTM3"/>
<dbReference type="OrthoDB" id="9809781at2"/>
<proteinExistence type="predicted"/>